<name>A0A816AWZ7_9BILA</name>
<proteinExistence type="predicted"/>
<dbReference type="AlphaFoldDB" id="A0A816AWZ7"/>
<protein>
    <recommendedName>
        <fullName evidence="2">Thioredoxin-like fold domain-containing protein</fullName>
    </recommendedName>
</protein>
<keyword evidence="1" id="KW-0732">Signal</keyword>
<dbReference type="Proteomes" id="UP000663832">
    <property type="component" value="Unassembled WGS sequence"/>
</dbReference>
<feature type="domain" description="Thioredoxin-like fold" evidence="2">
    <location>
        <begin position="36"/>
        <end position="209"/>
    </location>
</feature>
<evidence type="ECO:0000313" key="3">
    <source>
        <dbReference type="EMBL" id="CAF1602839.1"/>
    </source>
</evidence>
<feature type="signal peptide" evidence="1">
    <location>
        <begin position="1"/>
        <end position="16"/>
    </location>
</feature>
<evidence type="ECO:0000259" key="2">
    <source>
        <dbReference type="Pfam" id="PF13462"/>
    </source>
</evidence>
<sequence>MMQFIKISLIFTVIYAGFISAQVPIPSRPDGYGVGGPADAHVVVEMFFDPLCPGCKASWPTLLQLIQTYTTRIHVRIHTFPLPYHTNSFVASQGLHVIANATNRNLDTIFRYATRVFETQEMWSNDATKSMTMTQIIDSLASMVDKAGFLSKAKFLAGMASDDINEETRISWKYACSRGIVGTPTFLINGVATSASSAWSLDDWKSVIDPILASNENVSSQIKDCPPNQKTCQYAPHKVQCCLAGENCIPNVGCRCFNLKNGNKCA</sequence>
<dbReference type="Pfam" id="PF13462">
    <property type="entry name" value="Thioredoxin_4"/>
    <property type="match status" value="1"/>
</dbReference>
<accession>A0A816AWZ7</accession>
<dbReference type="InterPro" id="IPR012336">
    <property type="entry name" value="Thioredoxin-like_fold"/>
</dbReference>
<evidence type="ECO:0000313" key="4">
    <source>
        <dbReference type="Proteomes" id="UP000663832"/>
    </source>
</evidence>
<feature type="chain" id="PRO_5032673007" description="Thioredoxin-like fold domain-containing protein" evidence="1">
    <location>
        <begin position="17"/>
        <end position="266"/>
    </location>
</feature>
<gene>
    <name evidence="3" type="ORF">QVE165_LOCUS52881</name>
</gene>
<dbReference type="EMBL" id="CAJNOM010001313">
    <property type="protein sequence ID" value="CAF1602839.1"/>
    <property type="molecule type" value="Genomic_DNA"/>
</dbReference>
<dbReference type="InterPro" id="IPR036249">
    <property type="entry name" value="Thioredoxin-like_sf"/>
</dbReference>
<organism evidence="3 4">
    <name type="scientific">Adineta steineri</name>
    <dbReference type="NCBI Taxonomy" id="433720"/>
    <lineage>
        <taxon>Eukaryota</taxon>
        <taxon>Metazoa</taxon>
        <taxon>Spiralia</taxon>
        <taxon>Gnathifera</taxon>
        <taxon>Rotifera</taxon>
        <taxon>Eurotatoria</taxon>
        <taxon>Bdelloidea</taxon>
        <taxon>Adinetida</taxon>
        <taxon>Adinetidae</taxon>
        <taxon>Adineta</taxon>
    </lineage>
</organism>
<dbReference type="Gene3D" id="3.40.30.10">
    <property type="entry name" value="Glutaredoxin"/>
    <property type="match status" value="1"/>
</dbReference>
<dbReference type="PANTHER" id="PTHR33875:SF2">
    <property type="entry name" value="ACR183CP"/>
    <property type="match status" value="1"/>
</dbReference>
<evidence type="ECO:0000256" key="1">
    <source>
        <dbReference type="SAM" id="SignalP"/>
    </source>
</evidence>
<dbReference type="SUPFAM" id="SSF52833">
    <property type="entry name" value="Thioredoxin-like"/>
    <property type="match status" value="1"/>
</dbReference>
<dbReference type="OrthoDB" id="37297at2759"/>
<keyword evidence="4" id="KW-1185">Reference proteome</keyword>
<dbReference type="PANTHER" id="PTHR33875">
    <property type="entry name" value="OS09G0542200 PROTEIN"/>
    <property type="match status" value="1"/>
</dbReference>
<reference evidence="3" key="1">
    <citation type="submission" date="2021-02" db="EMBL/GenBank/DDBJ databases">
        <authorList>
            <person name="Nowell W R."/>
        </authorList>
    </citation>
    <scope>NUCLEOTIDE SEQUENCE</scope>
</reference>
<comment type="caution">
    <text evidence="3">The sequence shown here is derived from an EMBL/GenBank/DDBJ whole genome shotgun (WGS) entry which is preliminary data.</text>
</comment>